<keyword evidence="3" id="KW-1185">Reference proteome</keyword>
<comment type="caution">
    <text evidence="2">The sequence shown here is derived from an EMBL/GenBank/DDBJ whole genome shotgun (WGS) entry which is preliminary data.</text>
</comment>
<dbReference type="RefSeq" id="WP_158206615.1">
    <property type="nucleotide sequence ID" value="NZ_WSZK01000049.1"/>
</dbReference>
<protein>
    <submittedName>
        <fullName evidence="2">Uncharacterized protein</fullName>
    </submittedName>
</protein>
<gene>
    <name evidence="2" type="ORF">GQS65_21195</name>
</gene>
<feature type="region of interest" description="Disordered" evidence="1">
    <location>
        <begin position="1"/>
        <end position="25"/>
    </location>
</feature>
<dbReference type="EMBL" id="WSZK01000049">
    <property type="protein sequence ID" value="MWG36969.1"/>
    <property type="molecule type" value="Genomic_DNA"/>
</dbReference>
<evidence type="ECO:0000313" key="2">
    <source>
        <dbReference type="EMBL" id="MWG36969.1"/>
    </source>
</evidence>
<evidence type="ECO:0000256" key="1">
    <source>
        <dbReference type="SAM" id="MobiDB-lite"/>
    </source>
</evidence>
<accession>A0A6B0GTE4</accession>
<evidence type="ECO:0000313" key="3">
    <source>
        <dbReference type="Proteomes" id="UP000451471"/>
    </source>
</evidence>
<sequence length="97" mass="10613">MTTPETSTHDRTDRDATVAGGERTTQYTLEADVTLVVTGGGEEVEPFRVTVDADSVEDAVEAFQQAAHERLVEDGPFHTVHCPPFPGYGDYRFGPEE</sequence>
<name>A0A6B0GTE4_9EURY</name>
<reference evidence="2 3" key="1">
    <citation type="submission" date="2019-12" db="EMBL/GenBank/DDBJ databases">
        <title>Halocatena pleomorpha gen. nov. sp. nov., an extremely halophilic archaeon of family Halobacteriaceae isolated from saltpan soil.</title>
        <authorList>
            <person name="Pal Y."/>
            <person name="Verma A."/>
            <person name="Krishnamurthi S."/>
            <person name="Kumar P."/>
        </authorList>
    </citation>
    <scope>NUCLEOTIDE SEQUENCE [LARGE SCALE GENOMIC DNA]</scope>
    <source>
        <strain evidence="2 3">JCM 16495</strain>
    </source>
</reference>
<organism evidence="2 3">
    <name type="scientific">Halomarina oriensis</name>
    <dbReference type="NCBI Taxonomy" id="671145"/>
    <lineage>
        <taxon>Archaea</taxon>
        <taxon>Methanobacteriati</taxon>
        <taxon>Methanobacteriota</taxon>
        <taxon>Stenosarchaea group</taxon>
        <taxon>Halobacteria</taxon>
        <taxon>Halobacteriales</taxon>
        <taxon>Natronomonadaceae</taxon>
        <taxon>Halomarina</taxon>
    </lineage>
</organism>
<proteinExistence type="predicted"/>
<dbReference type="Proteomes" id="UP000451471">
    <property type="component" value="Unassembled WGS sequence"/>
</dbReference>
<dbReference type="AlphaFoldDB" id="A0A6B0GTE4"/>
<feature type="compositionally biased region" description="Basic and acidic residues" evidence="1">
    <location>
        <begin position="7"/>
        <end position="16"/>
    </location>
</feature>